<name>A0A345DAH0_9BURK</name>
<dbReference type="OrthoDB" id="5438043at2"/>
<dbReference type="Gene3D" id="3.10.620.30">
    <property type="match status" value="1"/>
</dbReference>
<organism evidence="2 3">
    <name type="scientific">Ephemeroptericola cinctiostellae</name>
    <dbReference type="NCBI Taxonomy" id="2268024"/>
    <lineage>
        <taxon>Bacteria</taxon>
        <taxon>Pseudomonadati</taxon>
        <taxon>Pseudomonadota</taxon>
        <taxon>Betaproteobacteria</taxon>
        <taxon>Burkholderiales</taxon>
        <taxon>Burkholderiaceae</taxon>
        <taxon>Ephemeroptericola</taxon>
    </lineage>
</organism>
<dbReference type="EMBL" id="CP031124">
    <property type="protein sequence ID" value="AXF85358.1"/>
    <property type="molecule type" value="Genomic_DNA"/>
</dbReference>
<dbReference type="PANTHER" id="PTHR33490:SF6">
    <property type="entry name" value="SLL1049 PROTEIN"/>
    <property type="match status" value="1"/>
</dbReference>
<dbReference type="InterPro" id="IPR013589">
    <property type="entry name" value="Bac_transglu_N"/>
</dbReference>
<accession>A0A345DAH0</accession>
<dbReference type="AlphaFoldDB" id="A0A345DAH0"/>
<evidence type="ECO:0000313" key="3">
    <source>
        <dbReference type="Proteomes" id="UP000252182"/>
    </source>
</evidence>
<dbReference type="InterPro" id="IPR038765">
    <property type="entry name" value="Papain-like_cys_pep_sf"/>
</dbReference>
<evidence type="ECO:0000313" key="2">
    <source>
        <dbReference type="EMBL" id="AXF85358.1"/>
    </source>
</evidence>
<gene>
    <name evidence="2" type="primary">tgpA</name>
    <name evidence="2" type="ORF">DTO96_101088</name>
</gene>
<proteinExistence type="predicted"/>
<dbReference type="PANTHER" id="PTHR33490">
    <property type="entry name" value="BLR5614 PROTEIN-RELATED"/>
    <property type="match status" value="1"/>
</dbReference>
<dbReference type="Pfam" id="PF08379">
    <property type="entry name" value="Bact_transglu_N"/>
    <property type="match status" value="1"/>
</dbReference>
<evidence type="ECO:0000259" key="1">
    <source>
        <dbReference type="SMART" id="SM00460"/>
    </source>
</evidence>
<keyword evidence="3" id="KW-1185">Reference proteome</keyword>
<keyword evidence="2" id="KW-0808">Transferase</keyword>
<dbReference type="SMART" id="SM00460">
    <property type="entry name" value="TGc"/>
    <property type="match status" value="1"/>
</dbReference>
<dbReference type="EC" id="2.3.2.13" evidence="2"/>
<dbReference type="InterPro" id="IPR002931">
    <property type="entry name" value="Transglutaminase-like"/>
</dbReference>
<dbReference type="SUPFAM" id="SSF54001">
    <property type="entry name" value="Cysteine proteinases"/>
    <property type="match status" value="1"/>
</dbReference>
<dbReference type="Pfam" id="PF01841">
    <property type="entry name" value="Transglut_core"/>
    <property type="match status" value="1"/>
</dbReference>
<dbReference type="KEGG" id="hyf:DTO96_101088"/>
<dbReference type="GO" id="GO:0003810">
    <property type="term" value="F:protein-glutamine gamma-glutamyltransferase activity"/>
    <property type="evidence" value="ECO:0007669"/>
    <property type="project" value="UniProtKB-EC"/>
</dbReference>
<feature type="domain" description="Transglutaminase-like" evidence="1">
    <location>
        <begin position="160"/>
        <end position="223"/>
    </location>
</feature>
<keyword evidence="2" id="KW-0012">Acyltransferase</keyword>
<sequence>MDPMRFEIIHRTRYDYDDPVSYLIQLLRVTPRSGAGQNVVNWSIAAPTRLQQQIDAFGNRTHIMTITQPIQHLEVSVQGVVEIAEDASSHRFKADGLSPLVYTQATRYTQADVALTELANELLNFGKPTENDLFNLMNGIYSGIQYVTGSTNVSTTASESFAQGMGVCQDHAHAFIACCHAVGVPARYVSGYLNTGDVGHVASHAWVDVYTPNHDWLSLDITHQCVTDGRHCRLAIGRDYDSAAPVRGSRFGGGMERLDAHVFVSAQYDVQQ</sequence>
<dbReference type="Proteomes" id="UP000252182">
    <property type="component" value="Chromosome"/>
</dbReference>
<reference evidence="3" key="1">
    <citation type="submission" date="2018-07" db="EMBL/GenBank/DDBJ databases">
        <authorList>
            <person name="Kim H."/>
        </authorList>
    </citation>
    <scope>NUCLEOTIDE SEQUENCE [LARGE SCALE GENOMIC DNA]</scope>
    <source>
        <strain evidence="3">F02</strain>
    </source>
</reference>
<protein>
    <submittedName>
        <fullName evidence="2">Protein-glutamine gamma-glutamyltransferase</fullName>
        <ecNumber evidence="2">2.3.2.13</ecNumber>
    </submittedName>
</protein>